<feature type="domain" description="N-acetyltransferase" evidence="1">
    <location>
        <begin position="10"/>
        <end position="154"/>
    </location>
</feature>
<dbReference type="PROSITE" id="PS51186">
    <property type="entry name" value="GNAT"/>
    <property type="match status" value="1"/>
</dbReference>
<evidence type="ECO:0000313" key="3">
    <source>
        <dbReference type="Proteomes" id="UP001168528"/>
    </source>
</evidence>
<comment type="caution">
    <text evidence="2">The sequence shown here is derived from an EMBL/GenBank/DDBJ whole genome shotgun (WGS) entry which is preliminary data.</text>
</comment>
<dbReference type="InterPro" id="IPR000182">
    <property type="entry name" value="GNAT_dom"/>
</dbReference>
<keyword evidence="3" id="KW-1185">Reference proteome</keyword>
<proteinExistence type="predicted"/>
<dbReference type="Gene3D" id="3.40.630.30">
    <property type="match status" value="1"/>
</dbReference>
<dbReference type="CDD" id="cd04301">
    <property type="entry name" value="NAT_SF"/>
    <property type="match status" value="1"/>
</dbReference>
<dbReference type="SUPFAM" id="SSF55729">
    <property type="entry name" value="Acyl-CoA N-acyltransferases (Nat)"/>
    <property type="match status" value="1"/>
</dbReference>
<organism evidence="2 3">
    <name type="scientific">Rhodocytophaga aerolata</name>
    <dbReference type="NCBI Taxonomy" id="455078"/>
    <lineage>
        <taxon>Bacteria</taxon>
        <taxon>Pseudomonadati</taxon>
        <taxon>Bacteroidota</taxon>
        <taxon>Cytophagia</taxon>
        <taxon>Cytophagales</taxon>
        <taxon>Rhodocytophagaceae</taxon>
        <taxon>Rhodocytophaga</taxon>
    </lineage>
</organism>
<sequence>MPASSKELHHNYRDTQWVREAFFEFTPKALYGADFRPWYDMGGWTNQYIPYSFVDQTTMLANVSISTMELLINGKKKRGIQFATVGTLPEYRNQGLARELMEQVLAAYEASTDLFFLFANDTVLDFYPKFGFTRVEETIFWAAASGITPQFKARKLEVATIADRKLIESLVKERIPVTEVFGATDYWHILLFYLPHYSVWYLEHEHILVIATVEGNILHVYDIISRQPFSFRQILPFVVEKPIATVYFYFTPDKIDLPTLPSHLYTESPLFVRGEFPLKGQPFKFPLLAQT</sequence>
<gene>
    <name evidence="2" type="ORF">Q0590_07310</name>
</gene>
<evidence type="ECO:0000313" key="2">
    <source>
        <dbReference type="EMBL" id="MDO1446052.1"/>
    </source>
</evidence>
<protein>
    <submittedName>
        <fullName evidence="2">GNAT family N-acetyltransferase</fullName>
    </submittedName>
</protein>
<accession>A0ABT8R5L4</accession>
<name>A0ABT8R5L4_9BACT</name>
<dbReference type="InterPro" id="IPR016181">
    <property type="entry name" value="Acyl_CoA_acyltransferase"/>
</dbReference>
<dbReference type="RefSeq" id="WP_302036855.1">
    <property type="nucleotide sequence ID" value="NZ_JAUKPO010000003.1"/>
</dbReference>
<reference evidence="2" key="1">
    <citation type="submission" date="2023-07" db="EMBL/GenBank/DDBJ databases">
        <title>The genome sequence of Rhodocytophaga aerolata KACC 12507.</title>
        <authorList>
            <person name="Zhang X."/>
        </authorList>
    </citation>
    <scope>NUCLEOTIDE SEQUENCE</scope>
    <source>
        <strain evidence="2">KACC 12507</strain>
    </source>
</reference>
<dbReference type="Proteomes" id="UP001168528">
    <property type="component" value="Unassembled WGS sequence"/>
</dbReference>
<dbReference type="Pfam" id="PF13527">
    <property type="entry name" value="Acetyltransf_9"/>
    <property type="match status" value="1"/>
</dbReference>
<evidence type="ECO:0000259" key="1">
    <source>
        <dbReference type="PROSITE" id="PS51186"/>
    </source>
</evidence>
<dbReference type="EMBL" id="JAUKPO010000003">
    <property type="protein sequence ID" value="MDO1446052.1"/>
    <property type="molecule type" value="Genomic_DNA"/>
</dbReference>